<keyword evidence="4" id="KW-1185">Reference proteome</keyword>
<evidence type="ECO:0000313" key="4">
    <source>
        <dbReference type="Proteomes" id="UP000598997"/>
    </source>
</evidence>
<sequence length="117" mass="12253">MASPWGNADTGMIVTTTPTVQGREIAAYHGIVTGEVIVGANLFRDLFASITDLVGGRSGKYEEVLARARREAIAEMKEEAMKLGGNAVVGVDLDYEVLGQNGSMLMVSCSGTSVTLG</sequence>
<evidence type="ECO:0000256" key="2">
    <source>
        <dbReference type="HAMAP-Rule" id="MF_00338"/>
    </source>
</evidence>
<proteinExistence type="inferred from homology"/>
<dbReference type="PANTHER" id="PTHR34068">
    <property type="entry name" value="UPF0145 PROTEIN YBJQ"/>
    <property type="match status" value="1"/>
</dbReference>
<dbReference type="Proteomes" id="UP000598997">
    <property type="component" value="Unassembled WGS sequence"/>
</dbReference>
<dbReference type="PANTHER" id="PTHR34068:SF1">
    <property type="entry name" value="UPF0145 PROTEIN YBJQ"/>
    <property type="match status" value="1"/>
</dbReference>
<comment type="caution">
    <text evidence="3">The sequence shown here is derived from an EMBL/GenBank/DDBJ whole genome shotgun (WGS) entry which is preliminary data.</text>
</comment>
<dbReference type="Gene3D" id="3.30.110.70">
    <property type="entry name" value="Hypothetical protein apc22750. Chain B"/>
    <property type="match status" value="1"/>
</dbReference>
<dbReference type="SUPFAM" id="SSF117782">
    <property type="entry name" value="YbjQ-like"/>
    <property type="match status" value="1"/>
</dbReference>
<name>A0A917DPE8_9SPHN</name>
<dbReference type="HAMAP" id="MF_00338">
    <property type="entry name" value="UPF0145"/>
    <property type="match status" value="1"/>
</dbReference>
<dbReference type="InterPro" id="IPR002765">
    <property type="entry name" value="UPF0145_YbjQ-like"/>
</dbReference>
<dbReference type="EMBL" id="BMIO01000017">
    <property type="protein sequence ID" value="GGD54002.1"/>
    <property type="molecule type" value="Genomic_DNA"/>
</dbReference>
<reference evidence="3 4" key="1">
    <citation type="journal article" date="2014" name="Int. J. Syst. Evol. Microbiol.">
        <title>Complete genome sequence of Corynebacterium casei LMG S-19264T (=DSM 44701T), isolated from a smear-ripened cheese.</title>
        <authorList>
            <consortium name="US DOE Joint Genome Institute (JGI-PGF)"/>
            <person name="Walter F."/>
            <person name="Albersmeier A."/>
            <person name="Kalinowski J."/>
            <person name="Ruckert C."/>
        </authorList>
    </citation>
    <scope>NUCLEOTIDE SEQUENCE [LARGE SCALE GENOMIC DNA]</scope>
    <source>
        <strain evidence="3 4">CGMCC 1.15358</strain>
    </source>
</reference>
<dbReference type="InterPro" id="IPR035439">
    <property type="entry name" value="UPF0145_dom_sf"/>
</dbReference>
<dbReference type="AlphaFoldDB" id="A0A917DPE8"/>
<dbReference type="Pfam" id="PF01906">
    <property type="entry name" value="YbjQ_1"/>
    <property type="match status" value="1"/>
</dbReference>
<gene>
    <name evidence="3" type="ORF">GCM10010989_30220</name>
</gene>
<evidence type="ECO:0000256" key="1">
    <source>
        <dbReference type="ARBA" id="ARBA00010751"/>
    </source>
</evidence>
<evidence type="ECO:0000313" key="3">
    <source>
        <dbReference type="EMBL" id="GGD54002.1"/>
    </source>
</evidence>
<protein>
    <recommendedName>
        <fullName evidence="2">UPF0145 protein GCM10010989_30220</fullName>
    </recommendedName>
</protein>
<accession>A0A917DPE8</accession>
<comment type="similarity">
    <text evidence="1 2">Belongs to the UPF0145 family.</text>
</comment>
<organism evidence="3 4">
    <name type="scientific">Croceicoccus pelagius</name>
    <dbReference type="NCBI Taxonomy" id="1703341"/>
    <lineage>
        <taxon>Bacteria</taxon>
        <taxon>Pseudomonadati</taxon>
        <taxon>Pseudomonadota</taxon>
        <taxon>Alphaproteobacteria</taxon>
        <taxon>Sphingomonadales</taxon>
        <taxon>Erythrobacteraceae</taxon>
        <taxon>Croceicoccus</taxon>
    </lineage>
</organism>